<dbReference type="EMBL" id="JATN01000321">
    <property type="protein sequence ID" value="EUC59384.1"/>
    <property type="molecule type" value="Genomic_DNA"/>
</dbReference>
<dbReference type="InterPro" id="IPR041373">
    <property type="entry name" value="RT_RNaseH"/>
</dbReference>
<dbReference type="SUPFAM" id="SSF57756">
    <property type="entry name" value="Retrovirus zinc finger-like domains"/>
    <property type="match status" value="1"/>
</dbReference>
<feature type="non-terminal residue" evidence="13">
    <location>
        <position position="1660"/>
    </location>
</feature>
<feature type="compositionally biased region" description="Polar residues" evidence="10">
    <location>
        <begin position="128"/>
        <end position="140"/>
    </location>
</feature>
<dbReference type="Gene3D" id="2.40.70.10">
    <property type="entry name" value="Acid Proteases"/>
    <property type="match status" value="1"/>
</dbReference>
<comment type="caution">
    <text evidence="13">The sequence shown here is derived from an EMBL/GenBank/DDBJ whole genome shotgun (WGS) entry which is preliminary data.</text>
</comment>
<feature type="compositionally biased region" description="Basic residues" evidence="10">
    <location>
        <begin position="512"/>
        <end position="526"/>
    </location>
</feature>
<evidence type="ECO:0000256" key="8">
    <source>
        <dbReference type="ARBA" id="ARBA00022918"/>
    </source>
</evidence>
<feature type="compositionally biased region" description="Basic and acidic residues" evidence="10">
    <location>
        <begin position="336"/>
        <end position="353"/>
    </location>
</feature>
<dbReference type="PROSITE" id="PS50158">
    <property type="entry name" value="ZF_CCHC"/>
    <property type="match status" value="1"/>
</dbReference>
<dbReference type="InterPro" id="IPR001878">
    <property type="entry name" value="Znf_CCHC"/>
</dbReference>
<evidence type="ECO:0000256" key="10">
    <source>
        <dbReference type="SAM" id="MobiDB-lite"/>
    </source>
</evidence>
<dbReference type="Pfam" id="PF17917">
    <property type="entry name" value="RT_RNaseH"/>
    <property type="match status" value="1"/>
</dbReference>
<keyword evidence="3" id="KW-0808">Transferase</keyword>
<dbReference type="CDD" id="cd09274">
    <property type="entry name" value="RNase_HI_RT_Ty3"/>
    <property type="match status" value="1"/>
</dbReference>
<dbReference type="CDD" id="cd01647">
    <property type="entry name" value="RT_LTR"/>
    <property type="match status" value="1"/>
</dbReference>
<protein>
    <recommendedName>
        <fullName evidence="1">RNA-directed DNA polymerase</fullName>
        <ecNumber evidence="1">2.7.7.49</ecNumber>
    </recommendedName>
</protein>
<evidence type="ECO:0000256" key="7">
    <source>
        <dbReference type="ARBA" id="ARBA00022801"/>
    </source>
</evidence>
<dbReference type="Pfam" id="PF08284">
    <property type="entry name" value="RVP_2"/>
    <property type="match status" value="1"/>
</dbReference>
<dbReference type="Gene3D" id="4.10.60.10">
    <property type="entry name" value="Zinc finger, CCHC-type"/>
    <property type="match status" value="1"/>
</dbReference>
<accession>A0A0A1UJR9</accession>
<keyword evidence="8" id="KW-0695">RNA-directed DNA polymerase</keyword>
<dbReference type="InterPro" id="IPR021109">
    <property type="entry name" value="Peptidase_aspartic_dom_sf"/>
</dbReference>
<dbReference type="PANTHER" id="PTHR37984">
    <property type="entry name" value="PROTEIN CBG26694"/>
    <property type="match status" value="1"/>
</dbReference>
<evidence type="ECO:0000259" key="11">
    <source>
        <dbReference type="PROSITE" id="PS50158"/>
    </source>
</evidence>
<sequence length="1660" mass="187141">MATTRNKRRALGAAAPNLENLDTFAAAAARTRKNRTASQSGEQDKAREGSVEMDIPGTFTPSPVNYGKGPLEPEPSTDEIDEREADAHISIAMGESTDEEQSKSCPPGESSDSESSLRAVSIGIQPCPTGSTPKPGQESSDFPDEWDYEVALGYSSTNSNMGTPEKGKVKSTTPYQTPNRTSRTSVSHNTVKIDGAKYFSPDVLHNSNIHDESLPEECEMEVKSDETLKQSKKPKRKSDAQQRAEDLAFLNAVIRDNKRRERLEKLLPDIIPNNKSLLIEMQNALRDSSGDEYDYELSEWENLPESPVAGPSGTQARVNTPREPLPSEPEGPSYFDKGKWVSDNEHDAREAYKAARKRAKESGSSTQSEGRDKVSGKKPKHKKPRPSMGLTIDDLRPAQTPKAKNTIVPEKPDLNRSMAALPAGGYLANKMKGKSIAPDTSRSRLRNNSTSSICSKESTTSEESSSSESSDDSDSSSSDSSSSSSSSDSDRQTTMSRSRKRKNAKNRDKYREKLRKLQKKTRKERRSKIQLIEPKLYLGQSDYDQFELWNYEVDLWLKDSGYKGRKAVRYLGSFLGGKAAQWYMDHVAPDPQVYTPEMVKMGLFGYCFPPDMKSKLRDEYKHTRQGSKRFVDYLRELKRYQRRIPDITDKQLCIKLWDTVHTYIKVKWVEAGMNAEESELSALSEAAERFEAAEEVKRKLENRNEMMSRPRHGTFRFKPERHAEGRRPIPYAPRRPNTNPGPVHQPNSKDRAGPSRPTATQPPKQREPKPKHDKPKMSKEERSELRAAGKCFSCKEPGHTVKDCPSRNTAKPSGLFSSALQYSLIEQLRKEREQTYLNVASIQPEHNTETEVSPPSSTISSYGTLEFTPGESLLNEILDQITPYSRIVVAESDKLQITNDELSVEMLYEDIASQVRDSYLEHVQSQRLIANDHNQGMATIPEDDEDEDKWEADGWSSPEDIQLNAVRPGKKKDKPATQVVERNAAKPKDVARKLPKPLVVEATINGSKVRALIDTGSLGDFISTTVVDQLKIKRQELAKPIGLQMAVTGSRSSINFSVTARLGYQNVDCMRRFDVINIDNYDLILGTPFLYQHKVIIGLNPPTVSIGSKEPQPIDGETAIMIESLAAELYNEKIEERREILRQYGSDLCKTMAETSLPPLRAINHTIPLIDETKRYHSRRVQCPKPLQNLWEEKFKAYRTTGRWEYRPGSNAIPMLLLQKKSKDGKTALRTVLDKREINANTYKLASPLPDINDILMEVSKHPYRSLIDGKDAYEQIRIIPEHVDRSLFMTPNGTMVSHVMQQGDCNAGATYQALMNHIFAEYIGKFMFVYLDDIIIFSDSVEEHEKHVKLVFDVLRKEKLYLSPNKMQLFADRLQILGHVITHEGISMDPHKVDAIEKWKVPTTKEQLMSFLGAVGYLAPNCPGIRIPMGVLSKRSSASQEWRWEATEQRAFDEVKKIVCEYRNHNRVALDYSPGAPPINLVTDACCTGASGVVSQGEDLKTAKIVAFWSGKFTATQQNYPVHEQELLAIKESLERFKNLLQGVKVRVFTDHKALEYFATQMKLSPRQTRWMEKINEFDIEVKYIPGETNDLADGLSRMYSNEPKGVVRAESEYVGDADDSDRYILVGSEKASRLSSMHGTSQLRPKMHLDEASVPVNQ</sequence>
<feature type="region of interest" description="Disordered" evidence="10">
    <location>
        <begin position="288"/>
        <end position="526"/>
    </location>
</feature>
<feature type="region of interest" description="Disordered" evidence="10">
    <location>
        <begin position="968"/>
        <end position="988"/>
    </location>
</feature>
<evidence type="ECO:0000256" key="9">
    <source>
        <dbReference type="PROSITE-ProRule" id="PRU00047"/>
    </source>
</evidence>
<dbReference type="GO" id="GO:0006397">
    <property type="term" value="P:mRNA processing"/>
    <property type="evidence" value="ECO:0007669"/>
    <property type="project" value="UniProtKB-KW"/>
</dbReference>
<feature type="region of interest" description="Disordered" evidence="10">
    <location>
        <begin position="701"/>
        <end position="784"/>
    </location>
</feature>
<evidence type="ECO:0000256" key="6">
    <source>
        <dbReference type="ARBA" id="ARBA00022759"/>
    </source>
</evidence>
<dbReference type="Proteomes" id="UP000030108">
    <property type="component" value="Unassembled WGS sequence"/>
</dbReference>
<feature type="domain" description="CCHC-type" evidence="11">
    <location>
        <begin position="790"/>
        <end position="806"/>
    </location>
</feature>
<gene>
    <name evidence="13" type="ORF">RSOL_312210</name>
</gene>
<dbReference type="CDD" id="cd00303">
    <property type="entry name" value="retropepsin_like"/>
    <property type="match status" value="1"/>
</dbReference>
<dbReference type="Pfam" id="PF00098">
    <property type="entry name" value="zf-CCHC"/>
    <property type="match status" value="1"/>
</dbReference>
<keyword evidence="9" id="KW-0863">Zinc-finger</keyword>
<feature type="domain" description="Reverse transcriptase" evidence="12">
    <location>
        <begin position="1199"/>
        <end position="1382"/>
    </location>
</feature>
<feature type="compositionally biased region" description="Low complexity" evidence="10">
    <location>
        <begin position="475"/>
        <end position="487"/>
    </location>
</feature>
<feature type="compositionally biased region" description="Basic and acidic residues" evidence="10">
    <location>
        <begin position="220"/>
        <end position="229"/>
    </location>
</feature>
<keyword evidence="7" id="KW-0378">Hydrolase</keyword>
<dbReference type="PROSITE" id="PS50878">
    <property type="entry name" value="RT_POL"/>
    <property type="match status" value="1"/>
</dbReference>
<feature type="compositionally biased region" description="Acidic residues" evidence="10">
    <location>
        <begin position="75"/>
        <end position="84"/>
    </location>
</feature>
<feature type="compositionally biased region" description="Acidic residues" evidence="10">
    <location>
        <begin position="290"/>
        <end position="299"/>
    </location>
</feature>
<feature type="region of interest" description="Disordered" evidence="10">
    <location>
        <begin position="1"/>
        <end position="189"/>
    </location>
</feature>
<evidence type="ECO:0000256" key="1">
    <source>
        <dbReference type="ARBA" id="ARBA00012493"/>
    </source>
</evidence>
<evidence type="ECO:0000259" key="12">
    <source>
        <dbReference type="PROSITE" id="PS50878"/>
    </source>
</evidence>
<dbReference type="GO" id="GO:0016787">
    <property type="term" value="F:hydrolase activity"/>
    <property type="evidence" value="ECO:0007669"/>
    <property type="project" value="UniProtKB-KW"/>
</dbReference>
<name>A0A0A1UJR9_9AGAM</name>
<dbReference type="InterPro" id="IPR043128">
    <property type="entry name" value="Rev_trsase/Diguanyl_cyclase"/>
</dbReference>
<evidence type="ECO:0000256" key="3">
    <source>
        <dbReference type="ARBA" id="ARBA00022679"/>
    </source>
</evidence>
<feature type="region of interest" description="Disordered" evidence="10">
    <location>
        <begin position="1637"/>
        <end position="1660"/>
    </location>
</feature>
<dbReference type="GO" id="GO:0003676">
    <property type="term" value="F:nucleic acid binding"/>
    <property type="evidence" value="ECO:0007669"/>
    <property type="project" value="InterPro"/>
</dbReference>
<proteinExistence type="predicted"/>
<dbReference type="OrthoDB" id="1750432at2759"/>
<dbReference type="InterPro" id="IPR043502">
    <property type="entry name" value="DNA/RNA_pol_sf"/>
</dbReference>
<dbReference type="SMART" id="SM00343">
    <property type="entry name" value="ZnF_C2HC"/>
    <property type="match status" value="1"/>
</dbReference>
<evidence type="ECO:0000256" key="5">
    <source>
        <dbReference type="ARBA" id="ARBA00022722"/>
    </source>
</evidence>
<keyword evidence="4" id="KW-0548">Nucleotidyltransferase</keyword>
<feature type="compositionally biased region" description="Polar residues" evidence="10">
    <location>
        <begin position="170"/>
        <end position="189"/>
    </location>
</feature>
<dbReference type="GO" id="GO:0004519">
    <property type="term" value="F:endonuclease activity"/>
    <property type="evidence" value="ECO:0007669"/>
    <property type="project" value="UniProtKB-KW"/>
</dbReference>
<dbReference type="Gene3D" id="3.10.10.10">
    <property type="entry name" value="HIV Type 1 Reverse Transcriptase, subunit A, domain 1"/>
    <property type="match status" value="1"/>
</dbReference>
<keyword evidence="2" id="KW-0507">mRNA processing</keyword>
<dbReference type="GO" id="GO:0003964">
    <property type="term" value="F:RNA-directed DNA polymerase activity"/>
    <property type="evidence" value="ECO:0007669"/>
    <property type="project" value="UniProtKB-KW"/>
</dbReference>
<dbReference type="InterPro" id="IPR050951">
    <property type="entry name" value="Retrovirus_Pol_polyprotein"/>
</dbReference>
<dbReference type="GO" id="GO:0008270">
    <property type="term" value="F:zinc ion binding"/>
    <property type="evidence" value="ECO:0007669"/>
    <property type="project" value="UniProtKB-KW"/>
</dbReference>
<feature type="compositionally biased region" description="Low complexity" evidence="10">
    <location>
        <begin position="446"/>
        <end position="468"/>
    </location>
</feature>
<evidence type="ECO:0000256" key="2">
    <source>
        <dbReference type="ARBA" id="ARBA00022664"/>
    </source>
</evidence>
<reference evidence="14" key="1">
    <citation type="journal article" date="2014" name="Genome Announc.">
        <title>Draft genome sequence of the plant-pathogenic soil fungus Rhizoctonia solani anastomosis group 3 strain Rhs1AP.</title>
        <authorList>
            <person name="Cubeta M.A."/>
            <person name="Thomas E."/>
            <person name="Dean R.A."/>
            <person name="Jabaji S."/>
            <person name="Neate S.M."/>
            <person name="Tavantzis S."/>
            <person name="Toda T."/>
            <person name="Vilgalys R."/>
            <person name="Bharathan N."/>
            <person name="Fedorova-Abrams N."/>
            <person name="Pakala S.B."/>
            <person name="Pakala S.M."/>
            <person name="Zafar N."/>
            <person name="Joardar V."/>
            <person name="Losada L."/>
            <person name="Nierman W.C."/>
        </authorList>
    </citation>
    <scope>NUCLEOTIDE SEQUENCE [LARGE SCALE GENOMIC DNA]</scope>
    <source>
        <strain evidence="14">AG-3</strain>
    </source>
</reference>
<dbReference type="Gene3D" id="3.30.70.270">
    <property type="match status" value="2"/>
</dbReference>
<organism evidence="13 14">
    <name type="scientific">Rhizoctonia solani AG-3 Rhs1AP</name>
    <dbReference type="NCBI Taxonomy" id="1086054"/>
    <lineage>
        <taxon>Eukaryota</taxon>
        <taxon>Fungi</taxon>
        <taxon>Dikarya</taxon>
        <taxon>Basidiomycota</taxon>
        <taxon>Agaricomycotina</taxon>
        <taxon>Agaricomycetes</taxon>
        <taxon>Cantharellales</taxon>
        <taxon>Ceratobasidiaceae</taxon>
        <taxon>Rhizoctonia</taxon>
    </lineage>
</organism>
<dbReference type="SUPFAM" id="SSF56672">
    <property type="entry name" value="DNA/RNA polymerases"/>
    <property type="match status" value="1"/>
</dbReference>
<dbReference type="PANTHER" id="PTHR37984:SF5">
    <property type="entry name" value="PROTEIN NYNRIN-LIKE"/>
    <property type="match status" value="1"/>
</dbReference>
<keyword evidence="9" id="KW-0479">Metal-binding</keyword>
<dbReference type="Pfam" id="PF00078">
    <property type="entry name" value="RVT_1"/>
    <property type="match status" value="1"/>
</dbReference>
<dbReference type="InterPro" id="IPR000477">
    <property type="entry name" value="RT_dom"/>
</dbReference>
<keyword evidence="9" id="KW-0862">Zinc</keyword>
<evidence type="ECO:0000313" key="13">
    <source>
        <dbReference type="EMBL" id="EUC59384.1"/>
    </source>
</evidence>
<dbReference type="EC" id="2.7.7.49" evidence="1"/>
<keyword evidence="6" id="KW-0255">Endonuclease</keyword>
<dbReference type="SUPFAM" id="SSF50630">
    <property type="entry name" value="Acid proteases"/>
    <property type="match status" value="1"/>
</dbReference>
<feature type="compositionally biased region" description="Basic and acidic residues" evidence="10">
    <location>
        <begin position="717"/>
        <end position="727"/>
    </location>
</feature>
<evidence type="ECO:0000313" key="14">
    <source>
        <dbReference type="Proteomes" id="UP000030108"/>
    </source>
</evidence>
<feature type="compositionally biased region" description="Basic and acidic residues" evidence="10">
    <location>
        <begin position="764"/>
        <end position="784"/>
    </location>
</feature>
<feature type="region of interest" description="Disordered" evidence="10">
    <location>
        <begin position="206"/>
        <end position="244"/>
    </location>
</feature>
<feature type="compositionally biased region" description="Basic residues" evidence="10">
    <location>
        <begin position="376"/>
        <end position="385"/>
    </location>
</feature>
<evidence type="ECO:0000256" key="4">
    <source>
        <dbReference type="ARBA" id="ARBA00022695"/>
    </source>
</evidence>
<feature type="compositionally biased region" description="Basic residues" evidence="10">
    <location>
        <begin position="1"/>
        <end position="10"/>
    </location>
</feature>
<dbReference type="InterPro" id="IPR036875">
    <property type="entry name" value="Znf_CCHC_sf"/>
</dbReference>
<keyword evidence="5" id="KW-0540">Nuclease</keyword>